<dbReference type="AlphaFoldDB" id="A0A2H3JEF2"/>
<keyword evidence="2" id="KW-1185">Reference proteome</keyword>
<gene>
    <name evidence="1" type="ORF">WOLCODRAFT_22642</name>
</gene>
<dbReference type="Proteomes" id="UP000218811">
    <property type="component" value="Unassembled WGS sequence"/>
</dbReference>
<sequence length="55" mass="6122">MPTSAFNVKGTLILRNGTHLQQGNDCGSTSHTHFIVHTQIVVKAKLRSEYPRSLM</sequence>
<feature type="non-terminal residue" evidence="1">
    <location>
        <position position="55"/>
    </location>
</feature>
<organism evidence="1 2">
    <name type="scientific">Wolfiporia cocos (strain MD-104)</name>
    <name type="common">Brown rot fungus</name>
    <dbReference type="NCBI Taxonomy" id="742152"/>
    <lineage>
        <taxon>Eukaryota</taxon>
        <taxon>Fungi</taxon>
        <taxon>Dikarya</taxon>
        <taxon>Basidiomycota</taxon>
        <taxon>Agaricomycotina</taxon>
        <taxon>Agaricomycetes</taxon>
        <taxon>Polyporales</taxon>
        <taxon>Phaeolaceae</taxon>
        <taxon>Wolfiporia</taxon>
    </lineage>
</organism>
<name>A0A2H3JEF2_WOLCO</name>
<accession>A0A2H3JEF2</accession>
<protein>
    <submittedName>
        <fullName evidence="1">Uncharacterized protein</fullName>
    </submittedName>
</protein>
<dbReference type="EMBL" id="KB467831">
    <property type="protein sequence ID" value="PCH34357.1"/>
    <property type="molecule type" value="Genomic_DNA"/>
</dbReference>
<evidence type="ECO:0000313" key="1">
    <source>
        <dbReference type="EMBL" id="PCH34357.1"/>
    </source>
</evidence>
<reference evidence="1 2" key="1">
    <citation type="journal article" date="2012" name="Science">
        <title>The Paleozoic origin of enzymatic lignin decomposition reconstructed from 31 fungal genomes.</title>
        <authorList>
            <person name="Floudas D."/>
            <person name="Binder M."/>
            <person name="Riley R."/>
            <person name="Barry K."/>
            <person name="Blanchette R.A."/>
            <person name="Henrissat B."/>
            <person name="Martinez A.T."/>
            <person name="Otillar R."/>
            <person name="Spatafora J.W."/>
            <person name="Yadav J.S."/>
            <person name="Aerts A."/>
            <person name="Benoit I."/>
            <person name="Boyd A."/>
            <person name="Carlson A."/>
            <person name="Copeland A."/>
            <person name="Coutinho P.M."/>
            <person name="de Vries R.P."/>
            <person name="Ferreira P."/>
            <person name="Findley K."/>
            <person name="Foster B."/>
            <person name="Gaskell J."/>
            <person name="Glotzer D."/>
            <person name="Gorecki P."/>
            <person name="Heitman J."/>
            <person name="Hesse C."/>
            <person name="Hori C."/>
            <person name="Igarashi K."/>
            <person name="Jurgens J.A."/>
            <person name="Kallen N."/>
            <person name="Kersten P."/>
            <person name="Kohler A."/>
            <person name="Kuees U."/>
            <person name="Kumar T.K.A."/>
            <person name="Kuo A."/>
            <person name="LaButti K."/>
            <person name="Larrondo L.F."/>
            <person name="Lindquist E."/>
            <person name="Ling A."/>
            <person name="Lombard V."/>
            <person name="Lucas S."/>
            <person name="Lundell T."/>
            <person name="Martin R."/>
            <person name="McLaughlin D.J."/>
            <person name="Morgenstern I."/>
            <person name="Morin E."/>
            <person name="Murat C."/>
            <person name="Nagy L.G."/>
            <person name="Nolan M."/>
            <person name="Ohm R.A."/>
            <person name="Patyshakuliyeva A."/>
            <person name="Rokas A."/>
            <person name="Ruiz-Duenas F.J."/>
            <person name="Sabat G."/>
            <person name="Salamov A."/>
            <person name="Samejima M."/>
            <person name="Schmutz J."/>
            <person name="Slot J.C."/>
            <person name="St John F."/>
            <person name="Stenlid J."/>
            <person name="Sun H."/>
            <person name="Sun S."/>
            <person name="Syed K."/>
            <person name="Tsang A."/>
            <person name="Wiebenga A."/>
            <person name="Young D."/>
            <person name="Pisabarro A."/>
            <person name="Eastwood D.C."/>
            <person name="Martin F."/>
            <person name="Cullen D."/>
            <person name="Grigoriev I.V."/>
            <person name="Hibbett D.S."/>
        </authorList>
    </citation>
    <scope>NUCLEOTIDE SEQUENCE [LARGE SCALE GENOMIC DNA]</scope>
    <source>
        <strain evidence="1 2">MD-104</strain>
    </source>
</reference>
<proteinExistence type="predicted"/>
<evidence type="ECO:0000313" key="2">
    <source>
        <dbReference type="Proteomes" id="UP000218811"/>
    </source>
</evidence>